<evidence type="ECO:0000313" key="2">
    <source>
        <dbReference type="Proteomes" id="UP000016930"/>
    </source>
</evidence>
<accession>M2R4H9</accession>
<evidence type="ECO:0008006" key="3">
    <source>
        <dbReference type="Google" id="ProtNLM"/>
    </source>
</evidence>
<dbReference type="EMBL" id="KB445793">
    <property type="protein sequence ID" value="EMD39445.1"/>
    <property type="molecule type" value="Genomic_DNA"/>
</dbReference>
<proteinExistence type="predicted"/>
<reference evidence="1 2" key="1">
    <citation type="journal article" date="2012" name="Proc. Natl. Acad. Sci. U.S.A.">
        <title>Comparative genomics of Ceriporiopsis subvermispora and Phanerochaete chrysosporium provide insight into selective ligninolysis.</title>
        <authorList>
            <person name="Fernandez-Fueyo E."/>
            <person name="Ruiz-Duenas F.J."/>
            <person name="Ferreira P."/>
            <person name="Floudas D."/>
            <person name="Hibbett D.S."/>
            <person name="Canessa P."/>
            <person name="Larrondo L.F."/>
            <person name="James T.Y."/>
            <person name="Seelenfreund D."/>
            <person name="Lobos S."/>
            <person name="Polanco R."/>
            <person name="Tello M."/>
            <person name="Honda Y."/>
            <person name="Watanabe T."/>
            <person name="Watanabe T."/>
            <person name="Ryu J.S."/>
            <person name="Kubicek C.P."/>
            <person name="Schmoll M."/>
            <person name="Gaskell J."/>
            <person name="Hammel K.E."/>
            <person name="St John F.J."/>
            <person name="Vanden Wymelenberg A."/>
            <person name="Sabat G."/>
            <person name="Splinter BonDurant S."/>
            <person name="Syed K."/>
            <person name="Yadav J.S."/>
            <person name="Doddapaneni H."/>
            <person name="Subramanian V."/>
            <person name="Lavin J.L."/>
            <person name="Oguiza J.A."/>
            <person name="Perez G."/>
            <person name="Pisabarro A.G."/>
            <person name="Ramirez L."/>
            <person name="Santoyo F."/>
            <person name="Master E."/>
            <person name="Coutinho P.M."/>
            <person name="Henrissat B."/>
            <person name="Lombard V."/>
            <person name="Magnuson J.K."/>
            <person name="Kuees U."/>
            <person name="Hori C."/>
            <person name="Igarashi K."/>
            <person name="Samejima M."/>
            <person name="Held B.W."/>
            <person name="Barry K.W."/>
            <person name="LaButti K.M."/>
            <person name="Lapidus A."/>
            <person name="Lindquist E.A."/>
            <person name="Lucas S.M."/>
            <person name="Riley R."/>
            <person name="Salamov A.A."/>
            <person name="Hoffmeister D."/>
            <person name="Schwenk D."/>
            <person name="Hadar Y."/>
            <person name="Yarden O."/>
            <person name="de Vries R.P."/>
            <person name="Wiebenga A."/>
            <person name="Stenlid J."/>
            <person name="Eastwood D."/>
            <person name="Grigoriev I.V."/>
            <person name="Berka R.M."/>
            <person name="Blanchette R.A."/>
            <person name="Kersten P."/>
            <person name="Martinez A.T."/>
            <person name="Vicuna R."/>
            <person name="Cullen D."/>
        </authorList>
    </citation>
    <scope>NUCLEOTIDE SEQUENCE [LARGE SCALE GENOMIC DNA]</scope>
    <source>
        <strain evidence="1 2">B</strain>
    </source>
</reference>
<protein>
    <recommendedName>
        <fullName evidence="3">F-box domain-containing protein</fullName>
    </recommendedName>
</protein>
<organism evidence="1 2">
    <name type="scientific">Ceriporiopsis subvermispora (strain B)</name>
    <name type="common">White-rot fungus</name>
    <name type="synonym">Gelatoporia subvermispora</name>
    <dbReference type="NCBI Taxonomy" id="914234"/>
    <lineage>
        <taxon>Eukaryota</taxon>
        <taxon>Fungi</taxon>
        <taxon>Dikarya</taxon>
        <taxon>Basidiomycota</taxon>
        <taxon>Agaricomycotina</taxon>
        <taxon>Agaricomycetes</taxon>
        <taxon>Polyporales</taxon>
        <taxon>Gelatoporiaceae</taxon>
        <taxon>Gelatoporia</taxon>
    </lineage>
</organism>
<dbReference type="HOGENOM" id="CLU_1111257_0_0_1"/>
<dbReference type="AlphaFoldDB" id="M2R4H9"/>
<keyword evidence="2" id="KW-1185">Reference proteome</keyword>
<sequence length="250" mass="29266">MVRIEEIHRVPDIFPHLRRLDIRRFSGSWAIDDEQIEELHHQQRRGSNARYSWAEMTYVSGHLDGLYILAFAKHIRRVDIHDLWLLQNNQGRLRAVLSAAQPTHLSLDLVHPRQSPRHSALPQLLDMSHHVLYLRLSMKWWSADGIDMEEFREHLLMTLRTLRLKHLHLVLIRPHGSRRHPVVTFMYEVDLELLAQNILDACPTLEFICFNLAQRAAHFEMSPSLEGIPRCRAICLSVAQARITALWRSA</sequence>
<gene>
    <name evidence="1" type="ORF">CERSUDRAFT_111750</name>
</gene>
<dbReference type="Proteomes" id="UP000016930">
    <property type="component" value="Unassembled WGS sequence"/>
</dbReference>
<evidence type="ECO:0000313" key="1">
    <source>
        <dbReference type="EMBL" id="EMD39445.1"/>
    </source>
</evidence>
<name>M2R4H9_CERS8</name>